<dbReference type="GO" id="GO:0006913">
    <property type="term" value="P:nucleocytoplasmic transport"/>
    <property type="evidence" value="ECO:0007669"/>
    <property type="project" value="TreeGrafter"/>
</dbReference>
<evidence type="ECO:0000256" key="3">
    <source>
        <dbReference type="ARBA" id="ARBA00022737"/>
    </source>
</evidence>
<dbReference type="SUPFAM" id="SSF52047">
    <property type="entry name" value="RNI-like"/>
    <property type="match status" value="1"/>
</dbReference>
<evidence type="ECO:0000313" key="4">
    <source>
        <dbReference type="EMBL" id="KIJ58092.1"/>
    </source>
</evidence>
<accession>A0A0C9W721</accession>
<evidence type="ECO:0000256" key="1">
    <source>
        <dbReference type="ARBA" id="ARBA00022468"/>
    </source>
</evidence>
<dbReference type="Pfam" id="PF13516">
    <property type="entry name" value="LRR_6"/>
    <property type="match status" value="1"/>
</dbReference>
<organism evidence="4 5">
    <name type="scientific">Hydnomerulius pinastri MD-312</name>
    <dbReference type="NCBI Taxonomy" id="994086"/>
    <lineage>
        <taxon>Eukaryota</taxon>
        <taxon>Fungi</taxon>
        <taxon>Dikarya</taxon>
        <taxon>Basidiomycota</taxon>
        <taxon>Agaricomycotina</taxon>
        <taxon>Agaricomycetes</taxon>
        <taxon>Agaricomycetidae</taxon>
        <taxon>Boletales</taxon>
        <taxon>Boletales incertae sedis</taxon>
        <taxon>Leucogyrophana</taxon>
    </lineage>
</organism>
<keyword evidence="5" id="KW-1185">Reference proteome</keyword>
<protein>
    <recommendedName>
        <fullName evidence="6">RNI-like protein</fullName>
    </recommendedName>
</protein>
<dbReference type="GO" id="GO:0005096">
    <property type="term" value="F:GTPase activator activity"/>
    <property type="evidence" value="ECO:0007669"/>
    <property type="project" value="UniProtKB-KW"/>
</dbReference>
<dbReference type="InterPro" id="IPR027038">
    <property type="entry name" value="RanGap"/>
</dbReference>
<dbReference type="GO" id="GO:0005634">
    <property type="term" value="C:nucleus"/>
    <property type="evidence" value="ECO:0007669"/>
    <property type="project" value="TreeGrafter"/>
</dbReference>
<dbReference type="PANTHER" id="PTHR24113:SF12">
    <property type="entry name" value="RAN GTPASE-ACTIVATING PROTEIN 1"/>
    <property type="match status" value="1"/>
</dbReference>
<dbReference type="GO" id="GO:0048471">
    <property type="term" value="C:perinuclear region of cytoplasm"/>
    <property type="evidence" value="ECO:0007669"/>
    <property type="project" value="TreeGrafter"/>
</dbReference>
<sequence>MHFKLSGSPKWRHKYEDDPATVCSSANLRVRNISARIASTMTVNSIISSIRRSDVVHRLYLGDSCLGDAGCIRLFEFLNSPAGLDCRQSLTELYLTANGIGSQGLLAVATFLRGNTVLRELCLSGNPLTTNPEVIAEFTSALNSSRLFTLQLLHSSSLGDSFVRAFLPRLSTPYLRQLDMSAIDMTRAVVPILVDYVRSPRCRLEQLRCGANSLTLTGSRMVINAIEEGNYTLWKVNLDDLHADEHDGGGEERTITWQEGWRVLNEAIQRNLRHKVEIRSQSLALLIYSRALFLRSRVEEMGGDVTTFTSLCSRSRNSCSVEPPSRFFDLPTKLQQEIISYLAPALSHHQRMRVVCYAADITTLPQLGHKLDVARGRTKNLETFVRSGLRRRSTSQPHRPFEGSWRPPAWWECHCPLADQPWCRCLRRWRRERKDIWLTQVACDAYEPGL</sequence>
<dbReference type="GO" id="GO:0031267">
    <property type="term" value="F:small GTPase binding"/>
    <property type="evidence" value="ECO:0007669"/>
    <property type="project" value="TreeGrafter"/>
</dbReference>
<dbReference type="SMART" id="SM00368">
    <property type="entry name" value="LRR_RI"/>
    <property type="match status" value="3"/>
</dbReference>
<evidence type="ECO:0000256" key="2">
    <source>
        <dbReference type="ARBA" id="ARBA00022614"/>
    </source>
</evidence>
<evidence type="ECO:0008006" key="6">
    <source>
        <dbReference type="Google" id="ProtNLM"/>
    </source>
</evidence>
<name>A0A0C9W721_9AGAM</name>
<dbReference type="Gene3D" id="3.80.10.10">
    <property type="entry name" value="Ribonuclease Inhibitor"/>
    <property type="match status" value="1"/>
</dbReference>
<dbReference type="AlphaFoldDB" id="A0A0C9W721"/>
<proteinExistence type="predicted"/>
<dbReference type="OrthoDB" id="120976at2759"/>
<keyword evidence="2" id="KW-0433">Leucine-rich repeat</keyword>
<dbReference type="HOGENOM" id="CLU_028411_0_0_1"/>
<keyword evidence="1" id="KW-0343">GTPase activation</keyword>
<gene>
    <name evidence="4" type="ORF">HYDPIDRAFT_163580</name>
</gene>
<dbReference type="EMBL" id="KN839991">
    <property type="protein sequence ID" value="KIJ58092.1"/>
    <property type="molecule type" value="Genomic_DNA"/>
</dbReference>
<keyword evidence="3" id="KW-0677">Repeat</keyword>
<evidence type="ECO:0000313" key="5">
    <source>
        <dbReference type="Proteomes" id="UP000053820"/>
    </source>
</evidence>
<reference evidence="4 5" key="1">
    <citation type="submission" date="2014-04" db="EMBL/GenBank/DDBJ databases">
        <title>Evolutionary Origins and Diversification of the Mycorrhizal Mutualists.</title>
        <authorList>
            <consortium name="DOE Joint Genome Institute"/>
            <consortium name="Mycorrhizal Genomics Consortium"/>
            <person name="Kohler A."/>
            <person name="Kuo A."/>
            <person name="Nagy L.G."/>
            <person name="Floudas D."/>
            <person name="Copeland A."/>
            <person name="Barry K.W."/>
            <person name="Cichocki N."/>
            <person name="Veneault-Fourrey C."/>
            <person name="LaButti K."/>
            <person name="Lindquist E.A."/>
            <person name="Lipzen A."/>
            <person name="Lundell T."/>
            <person name="Morin E."/>
            <person name="Murat C."/>
            <person name="Riley R."/>
            <person name="Ohm R."/>
            <person name="Sun H."/>
            <person name="Tunlid A."/>
            <person name="Henrissat B."/>
            <person name="Grigoriev I.V."/>
            <person name="Hibbett D.S."/>
            <person name="Martin F."/>
        </authorList>
    </citation>
    <scope>NUCLEOTIDE SEQUENCE [LARGE SCALE GENOMIC DNA]</scope>
    <source>
        <strain evidence="4 5">MD-312</strain>
    </source>
</reference>
<dbReference type="InterPro" id="IPR001611">
    <property type="entry name" value="Leu-rich_rpt"/>
</dbReference>
<dbReference type="Proteomes" id="UP000053820">
    <property type="component" value="Unassembled WGS sequence"/>
</dbReference>
<dbReference type="GO" id="GO:0005829">
    <property type="term" value="C:cytosol"/>
    <property type="evidence" value="ECO:0007669"/>
    <property type="project" value="TreeGrafter"/>
</dbReference>
<dbReference type="PANTHER" id="PTHR24113">
    <property type="entry name" value="RAN GTPASE-ACTIVATING PROTEIN 1"/>
    <property type="match status" value="1"/>
</dbReference>
<dbReference type="InterPro" id="IPR032675">
    <property type="entry name" value="LRR_dom_sf"/>
</dbReference>